<protein>
    <recommendedName>
        <fullName evidence="3">GTPase</fullName>
    </recommendedName>
</protein>
<dbReference type="EMBL" id="AP012547">
    <property type="protein sequence ID" value="BAO31376.1"/>
    <property type="molecule type" value="Genomic_DNA"/>
</dbReference>
<dbReference type="HOGENOM" id="CLU_037739_0_0_4"/>
<sequence length="560" mass="61917">MNFDLPPTGTDPSPAFVNAIACQDWLVTVPLANAVQAQSMFLRQLNLLHRFALPASERFAILDTLRGPVSDVQGDAVKKFASKPLPFAPHEQAALDSTLNVWHMLALGYLRCFESLCAGDSGVITTAVLQSKRTLLAGDQELAAKIAVLAQRTLSVFADWQVDLCRGEQLPDPTYWKKLHQIFSAAETLGIAARAVNDPVRHGNAPTSALAAYGECNLLSTANPYELPARHLAWVARWARRWGAKLALLKMPPEDIRNRAVPLWVDLESDRPASYAPRASSSGRWLETTELRKSLVARIALLEQGRAPAQLQLGDDVTQPAAGQLLERVLQRWCKGGVPRRHERRSASGTCNFIAGFEAVHYHLSGRQMFHAPSRDDTTLRREREQFETFGDHSHKAGSTGGEEGASNLENWEIMDDWRLLDESATGLRISRPLKEGARIGAGQLIAVKTQDSQHFTLGNVRWALREGDASLAAGIQLFPGQPRPVAIRTVEADGRGTWRPGFLLPEAADLKEPPSVVVPVGTFRIERSIEVMVDEKLRVLKLSRVLDRGVEFERCNFHD</sequence>
<dbReference type="KEGG" id="shd:SUTH_03606"/>
<gene>
    <name evidence="1" type="ORF">SUTH_03606</name>
</gene>
<dbReference type="AlphaFoldDB" id="W0SKG1"/>
<keyword evidence="2" id="KW-1185">Reference proteome</keyword>
<dbReference type="OrthoDB" id="9177203at2"/>
<name>W0SKG1_9PROT</name>
<organism evidence="1 2">
    <name type="scientific">Sulfuritalea hydrogenivorans sk43H</name>
    <dbReference type="NCBI Taxonomy" id="1223802"/>
    <lineage>
        <taxon>Bacteria</taxon>
        <taxon>Pseudomonadati</taxon>
        <taxon>Pseudomonadota</taxon>
        <taxon>Betaproteobacteria</taxon>
        <taxon>Nitrosomonadales</taxon>
        <taxon>Sterolibacteriaceae</taxon>
        <taxon>Sulfuritalea</taxon>
    </lineage>
</organism>
<evidence type="ECO:0000313" key="1">
    <source>
        <dbReference type="EMBL" id="BAO31376.1"/>
    </source>
</evidence>
<proteinExistence type="predicted"/>
<dbReference type="Proteomes" id="UP000031637">
    <property type="component" value="Chromosome"/>
</dbReference>
<accession>W0SKG1</accession>
<dbReference type="RefSeq" id="WP_041101223.1">
    <property type="nucleotide sequence ID" value="NZ_AP012547.1"/>
</dbReference>
<reference evidence="1 2" key="1">
    <citation type="journal article" date="2014" name="Syst. Appl. Microbiol.">
        <title>Complete genomes of freshwater sulfur oxidizers Sulfuricella denitrificans skB26 and Sulfuritalea hydrogenivorans sk43H: genetic insights into the sulfur oxidation pathway of betaproteobacteria.</title>
        <authorList>
            <person name="Watanabe T."/>
            <person name="Kojima H."/>
            <person name="Fukui M."/>
        </authorList>
    </citation>
    <scope>NUCLEOTIDE SEQUENCE [LARGE SCALE GENOMIC DNA]</scope>
    <source>
        <strain evidence="1">DSM22779</strain>
    </source>
</reference>
<evidence type="ECO:0000313" key="2">
    <source>
        <dbReference type="Proteomes" id="UP000031637"/>
    </source>
</evidence>
<dbReference type="STRING" id="1223802.SUTH_03606"/>
<evidence type="ECO:0008006" key="3">
    <source>
        <dbReference type="Google" id="ProtNLM"/>
    </source>
</evidence>